<sequence length="210" mass="23063">MPVRRLAQEVVGPSAHFTASSVGSEGIDAEVSVLANLGEPLVDKGGKDWDRIGDAVHTYLGLPLASLPEATASEAAERILDRWNAGTVLSAEVLVEIGRRWTEWIDTTFPDAEVLTEQPIAWRNDGEQVMEGWIDTLLKLPTGDHVLVDHKTYPGTDPISHIRENYLGQLETYSQALERATNRRAPRLIVHLPLLGTIAEVKVTGLSSWI</sequence>
<name>A0A2A3YV03_BREAU</name>
<dbReference type="AlphaFoldDB" id="A0A2A3YV03"/>
<dbReference type="Proteomes" id="UP000218620">
    <property type="component" value="Unassembled WGS sequence"/>
</dbReference>
<accession>A0A2A3YV03</accession>
<protein>
    <recommendedName>
        <fullName evidence="3">PD-(D/E)XK endonuclease-like domain-containing protein</fullName>
    </recommendedName>
</protein>
<reference evidence="1 2" key="1">
    <citation type="journal article" date="2017" name="Elife">
        <title>Extensive horizontal gene transfer in cheese-associated bacteria.</title>
        <authorList>
            <person name="Bonham K.S."/>
            <person name="Wolfe B.E."/>
            <person name="Dutton R.J."/>
        </authorList>
    </citation>
    <scope>NUCLEOTIDE SEQUENCE [LARGE SCALE GENOMIC DNA]</scope>
    <source>
        <strain evidence="1 2">962_8</strain>
    </source>
</reference>
<dbReference type="InterPro" id="IPR011335">
    <property type="entry name" value="Restrct_endonuc-II-like"/>
</dbReference>
<dbReference type="SUPFAM" id="SSF52980">
    <property type="entry name" value="Restriction endonuclease-like"/>
    <property type="match status" value="1"/>
</dbReference>
<evidence type="ECO:0008006" key="3">
    <source>
        <dbReference type="Google" id="ProtNLM"/>
    </source>
</evidence>
<dbReference type="InterPro" id="IPR011604">
    <property type="entry name" value="PDDEXK-like_dom_sf"/>
</dbReference>
<organism evidence="1 2">
    <name type="scientific">Brevibacterium aurantiacum</name>
    <dbReference type="NCBI Taxonomy" id="273384"/>
    <lineage>
        <taxon>Bacteria</taxon>
        <taxon>Bacillati</taxon>
        <taxon>Actinomycetota</taxon>
        <taxon>Actinomycetes</taxon>
        <taxon>Micrococcales</taxon>
        <taxon>Brevibacteriaceae</taxon>
        <taxon>Brevibacterium</taxon>
    </lineage>
</organism>
<evidence type="ECO:0000313" key="1">
    <source>
        <dbReference type="EMBL" id="PCC43170.1"/>
    </source>
</evidence>
<comment type="caution">
    <text evidence="1">The sequence shown here is derived from an EMBL/GenBank/DDBJ whole genome shotgun (WGS) entry which is preliminary data.</text>
</comment>
<dbReference type="Gene3D" id="3.90.320.10">
    <property type="match status" value="1"/>
</dbReference>
<gene>
    <name evidence="1" type="ORF">CIK65_07675</name>
</gene>
<proteinExistence type="predicted"/>
<evidence type="ECO:0000313" key="2">
    <source>
        <dbReference type="Proteomes" id="UP000218620"/>
    </source>
</evidence>
<dbReference type="EMBL" id="NRGQ01000007">
    <property type="protein sequence ID" value="PCC43170.1"/>
    <property type="molecule type" value="Genomic_DNA"/>
</dbReference>